<proteinExistence type="predicted"/>
<keyword evidence="2" id="KW-1185">Reference proteome</keyword>
<reference evidence="2" key="1">
    <citation type="submission" date="2018-09" db="EMBL/GenBank/DDBJ databases">
        <authorList>
            <person name="Livingstone P.G."/>
            <person name="Whitworth D.E."/>
        </authorList>
    </citation>
    <scope>NUCLEOTIDE SEQUENCE [LARGE SCALE GENOMIC DNA]</scope>
    <source>
        <strain evidence="2">CA054A</strain>
    </source>
</reference>
<dbReference type="AlphaFoldDB" id="A0A3A8IBW8"/>
<gene>
    <name evidence="1" type="ORF">D7V88_31175</name>
</gene>
<dbReference type="EMBL" id="RAVZ01000286">
    <property type="protein sequence ID" value="RKG77324.1"/>
    <property type="molecule type" value="Genomic_DNA"/>
</dbReference>
<comment type="caution">
    <text evidence="1">The sequence shown here is derived from an EMBL/GenBank/DDBJ whole genome shotgun (WGS) entry which is preliminary data.</text>
</comment>
<evidence type="ECO:0000313" key="1">
    <source>
        <dbReference type="EMBL" id="RKG77324.1"/>
    </source>
</evidence>
<sequence>MSSEDIAKGSMQLTRLTPEDGDVLERYGHLYDDLLHSIHLDFSDRTQRIGWAEVIFLARKEGGDPRGVHVRLRFLDVRAFQFTEGNSSYLVVDDGARITWKEGLVTLDLDPGPNGIDEPIPDRVSKFFITAKACEWAEEPIPE</sequence>
<accession>A0A3A8IBW8</accession>
<name>A0A3A8IBW8_9BACT</name>
<evidence type="ECO:0000313" key="2">
    <source>
        <dbReference type="Proteomes" id="UP000268094"/>
    </source>
</evidence>
<organism evidence="1 2">
    <name type="scientific">Corallococcus terminator</name>
    <dbReference type="NCBI Taxonomy" id="2316733"/>
    <lineage>
        <taxon>Bacteria</taxon>
        <taxon>Pseudomonadati</taxon>
        <taxon>Myxococcota</taxon>
        <taxon>Myxococcia</taxon>
        <taxon>Myxococcales</taxon>
        <taxon>Cystobacterineae</taxon>
        <taxon>Myxococcaceae</taxon>
        <taxon>Corallococcus</taxon>
    </lineage>
</organism>
<protein>
    <submittedName>
        <fullName evidence="1">Uncharacterized protein</fullName>
    </submittedName>
</protein>
<dbReference type="OrthoDB" id="5529438at2"/>
<dbReference type="Proteomes" id="UP000268094">
    <property type="component" value="Unassembled WGS sequence"/>
</dbReference>
<dbReference type="RefSeq" id="WP_120544261.1">
    <property type="nucleotide sequence ID" value="NZ_RAVZ01000286.1"/>
</dbReference>